<dbReference type="EMBL" id="JXYS01000038">
    <property type="protein sequence ID" value="KJF17478.1"/>
    <property type="molecule type" value="Genomic_DNA"/>
</dbReference>
<dbReference type="STRING" id="1280514.AXFE_16410"/>
<dbReference type="GO" id="GO:0016811">
    <property type="term" value="F:hydrolase activity, acting on carbon-nitrogen (but not peptide) bonds, in linear amides"/>
    <property type="evidence" value="ECO:0007669"/>
    <property type="project" value="TreeGrafter"/>
</dbReference>
<sequence>MESSSFKAVEIQAPKVVLVVAAHPDDADFGAGGTIAKWIQSGIEIHYCLATSGEAGGFDRTIDRSEIPGIRQLEQTRAGDVYGVSSIEFLGFIDGEVEPSLELRKGISRAIRRVRPDTVICQSPERNYERMPASHPDHLATGEAALRAIYPDSRNPFAFPQLIDEGFEPHSVSQILMMASPRSNFAVDITGTFELKLKALHEHKSQLPTPEKLADMLGQWGSRSALYAGLEDGKLAELFYVASF</sequence>
<dbReference type="Pfam" id="PF02585">
    <property type="entry name" value="PIG-L"/>
    <property type="match status" value="1"/>
</dbReference>
<dbReference type="AlphaFoldDB" id="A0A0D8HHT3"/>
<protein>
    <submittedName>
        <fullName evidence="1">Mycothiol S-conjugate amidase</fullName>
        <ecNumber evidence="1">3.5.1.115</ecNumber>
    </submittedName>
</protein>
<dbReference type="PANTHER" id="PTHR12993:SF28">
    <property type="entry name" value="LMBE FAMILY PROTEIN"/>
    <property type="match status" value="1"/>
</dbReference>
<proteinExistence type="predicted"/>
<dbReference type="Gene3D" id="3.40.50.10320">
    <property type="entry name" value="LmbE-like"/>
    <property type="match status" value="1"/>
</dbReference>
<dbReference type="RefSeq" id="WP_052605344.1">
    <property type="nucleotide sequence ID" value="NZ_JXYS01000038.1"/>
</dbReference>
<gene>
    <name evidence="1" type="primary">mca4</name>
    <name evidence="1" type="ORF">AXFE_16410</name>
</gene>
<dbReference type="OrthoDB" id="3514174at2"/>
<dbReference type="InterPro" id="IPR003737">
    <property type="entry name" value="GlcNAc_PI_deacetylase-related"/>
</dbReference>
<dbReference type="Proteomes" id="UP000032360">
    <property type="component" value="Unassembled WGS sequence"/>
</dbReference>
<comment type="caution">
    <text evidence="1">The sequence shown here is derived from an EMBL/GenBank/DDBJ whole genome shotgun (WGS) entry which is preliminary data.</text>
</comment>
<accession>A0A0D8HHT3</accession>
<evidence type="ECO:0000313" key="1">
    <source>
        <dbReference type="EMBL" id="KJF17478.1"/>
    </source>
</evidence>
<evidence type="ECO:0000313" key="2">
    <source>
        <dbReference type="Proteomes" id="UP000032360"/>
    </source>
</evidence>
<dbReference type="SUPFAM" id="SSF102588">
    <property type="entry name" value="LmbE-like"/>
    <property type="match status" value="1"/>
</dbReference>
<reference evidence="1 2" key="1">
    <citation type="submission" date="2015-01" db="EMBL/GenBank/DDBJ databases">
        <title>Draft genome of the acidophilic iron oxidizer Acidithrix ferrooxidans strain Py-F3.</title>
        <authorList>
            <person name="Poehlein A."/>
            <person name="Eisen S."/>
            <person name="Schloemann M."/>
            <person name="Johnson B.D."/>
            <person name="Daniel R."/>
            <person name="Muehling M."/>
        </authorList>
    </citation>
    <scope>NUCLEOTIDE SEQUENCE [LARGE SCALE GENOMIC DNA]</scope>
    <source>
        <strain evidence="1 2">Py-F3</strain>
    </source>
</reference>
<dbReference type="PATRIC" id="fig|1280514.3.peg.2149"/>
<name>A0A0D8HHT3_9ACTN</name>
<dbReference type="EC" id="3.5.1.115" evidence="1"/>
<organism evidence="1 2">
    <name type="scientific">Acidithrix ferrooxidans</name>
    <dbReference type="NCBI Taxonomy" id="1280514"/>
    <lineage>
        <taxon>Bacteria</taxon>
        <taxon>Bacillati</taxon>
        <taxon>Actinomycetota</taxon>
        <taxon>Acidimicrobiia</taxon>
        <taxon>Acidimicrobiales</taxon>
        <taxon>Acidimicrobiaceae</taxon>
        <taxon>Acidithrix</taxon>
    </lineage>
</organism>
<keyword evidence="2" id="KW-1185">Reference proteome</keyword>
<keyword evidence="1" id="KW-0378">Hydrolase</keyword>
<dbReference type="PANTHER" id="PTHR12993">
    <property type="entry name" value="N-ACETYLGLUCOSAMINYL-PHOSPHATIDYLINOSITOL DE-N-ACETYLASE-RELATED"/>
    <property type="match status" value="1"/>
</dbReference>
<dbReference type="InterPro" id="IPR024078">
    <property type="entry name" value="LmbE-like_dom_sf"/>
</dbReference>
<dbReference type="GO" id="GO:0016137">
    <property type="term" value="P:glycoside metabolic process"/>
    <property type="evidence" value="ECO:0007669"/>
    <property type="project" value="UniProtKB-ARBA"/>
</dbReference>